<keyword evidence="4 7" id="KW-1133">Transmembrane helix</keyword>
<dbReference type="InterPro" id="IPR011990">
    <property type="entry name" value="TPR-like_helical_dom_sf"/>
</dbReference>
<evidence type="ECO:0000256" key="2">
    <source>
        <dbReference type="ARBA" id="ARBA00022475"/>
    </source>
</evidence>
<evidence type="ECO:0000313" key="10">
    <source>
        <dbReference type="Proteomes" id="UP000572635"/>
    </source>
</evidence>
<accession>A0A7W8QPC0</accession>
<evidence type="ECO:0000256" key="5">
    <source>
        <dbReference type="ARBA" id="ARBA00023136"/>
    </source>
</evidence>
<dbReference type="AlphaFoldDB" id="A0A7W8QPC0"/>
<name>A0A7W8QPC0_9ACTN</name>
<evidence type="ECO:0000259" key="8">
    <source>
        <dbReference type="Pfam" id="PF06271"/>
    </source>
</evidence>
<dbReference type="InterPro" id="IPR019734">
    <property type="entry name" value="TPR_rpt"/>
</dbReference>
<keyword evidence="6" id="KW-0802">TPR repeat</keyword>
<dbReference type="InterPro" id="IPR051791">
    <property type="entry name" value="Pra-immunoreactive"/>
</dbReference>
<evidence type="ECO:0000256" key="1">
    <source>
        <dbReference type="ARBA" id="ARBA00004651"/>
    </source>
</evidence>
<dbReference type="EMBL" id="JACHDB010000001">
    <property type="protein sequence ID" value="MBB5434158.1"/>
    <property type="molecule type" value="Genomic_DNA"/>
</dbReference>
<feature type="transmembrane region" description="Helical" evidence="7">
    <location>
        <begin position="260"/>
        <end position="279"/>
    </location>
</feature>
<feature type="domain" description="RDD" evidence="8">
    <location>
        <begin position="380"/>
        <end position="500"/>
    </location>
</feature>
<feature type="transmembrane region" description="Helical" evidence="7">
    <location>
        <begin position="425"/>
        <end position="446"/>
    </location>
</feature>
<feature type="repeat" description="TPR" evidence="6">
    <location>
        <begin position="149"/>
        <end position="182"/>
    </location>
</feature>
<dbReference type="Pfam" id="PF06271">
    <property type="entry name" value="RDD"/>
    <property type="match status" value="1"/>
</dbReference>
<sequence>MSPVAEAVERAETRLAMKRPEEALEIIGKALAGEPESAELWLVKSKAHLSADDPAGAVRAARRALAAGAGGAAPHYLLALALFHGGWEYDALDPALATVRLAPEYARGHALVALALADRSRKRLPEAARAGADARAAAARAIALAPEDAQVQGQAGLVFRWLNERDAALRHLREAVRLAPDDGWALSQLAAVESQRNRTVKALRLARSVLAVDPGDFTMLRAAYGECRLFTARMVWASVVLGMLSLLALAGASANPEGGGAVRMILAGIATAGLGFALFTIWRVPAQVRGFLLNRRCGRAWAAALLAAALSVPAIGWTPPSYAWIPALLFFASLVAHAVLVRIVDKDALARFEAGEHPEGRPQAAKGPVPIPLYSRTGARPGLRFQALLLDALVCGSLAVAVYFVGMLVNTAITLGLMGDDTGAFMVGTFIVLGLVLAVLFCYHWLPVARAGGTPGKLANSLRVIDPATGLPPTPGRAAARAALHLLLGLLPILGYAAEALVIQRDRPHYRGVKDDLTKTWVVRLLPPNPGPVPQPPQPPRHP</sequence>
<feature type="transmembrane region" description="Helical" evidence="7">
    <location>
        <begin position="323"/>
        <end position="344"/>
    </location>
</feature>
<feature type="transmembrane region" description="Helical" evidence="7">
    <location>
        <begin position="300"/>
        <end position="317"/>
    </location>
</feature>
<gene>
    <name evidence="9" type="ORF">HDA36_004242</name>
</gene>
<dbReference type="Gene3D" id="1.25.40.10">
    <property type="entry name" value="Tetratricopeptide repeat domain"/>
    <property type="match status" value="2"/>
</dbReference>
<dbReference type="PANTHER" id="PTHR36115:SF6">
    <property type="entry name" value="PROLINE-RICH ANTIGEN HOMOLOG"/>
    <property type="match status" value="1"/>
</dbReference>
<dbReference type="GO" id="GO:0005886">
    <property type="term" value="C:plasma membrane"/>
    <property type="evidence" value="ECO:0007669"/>
    <property type="project" value="UniProtKB-SubCell"/>
</dbReference>
<dbReference type="InterPro" id="IPR010432">
    <property type="entry name" value="RDD"/>
</dbReference>
<keyword evidence="3 7" id="KW-0812">Transmembrane</keyword>
<dbReference type="Proteomes" id="UP000572635">
    <property type="component" value="Unassembled WGS sequence"/>
</dbReference>
<dbReference type="SMART" id="SM00028">
    <property type="entry name" value="TPR"/>
    <property type="match status" value="3"/>
</dbReference>
<evidence type="ECO:0000313" key="9">
    <source>
        <dbReference type="EMBL" id="MBB5434158.1"/>
    </source>
</evidence>
<evidence type="ECO:0000256" key="3">
    <source>
        <dbReference type="ARBA" id="ARBA00022692"/>
    </source>
</evidence>
<dbReference type="PANTHER" id="PTHR36115">
    <property type="entry name" value="PROLINE-RICH ANTIGEN HOMOLOG-RELATED"/>
    <property type="match status" value="1"/>
</dbReference>
<protein>
    <submittedName>
        <fullName evidence="9">Flp pilus assembly protein TadD</fullName>
    </submittedName>
</protein>
<reference evidence="9 10" key="1">
    <citation type="submission" date="2020-08" db="EMBL/GenBank/DDBJ databases">
        <title>Sequencing the genomes of 1000 actinobacteria strains.</title>
        <authorList>
            <person name="Klenk H.-P."/>
        </authorList>
    </citation>
    <scope>NUCLEOTIDE SEQUENCE [LARGE SCALE GENOMIC DNA]</scope>
    <source>
        <strain evidence="9 10">DSM 44551</strain>
    </source>
</reference>
<keyword evidence="10" id="KW-1185">Reference proteome</keyword>
<keyword evidence="5 7" id="KW-0472">Membrane</keyword>
<evidence type="ECO:0000256" key="6">
    <source>
        <dbReference type="PROSITE-ProRule" id="PRU00339"/>
    </source>
</evidence>
<feature type="transmembrane region" description="Helical" evidence="7">
    <location>
        <begin position="388"/>
        <end position="413"/>
    </location>
</feature>
<organism evidence="9 10">
    <name type="scientific">Nocardiopsis composta</name>
    <dbReference type="NCBI Taxonomy" id="157465"/>
    <lineage>
        <taxon>Bacteria</taxon>
        <taxon>Bacillati</taxon>
        <taxon>Actinomycetota</taxon>
        <taxon>Actinomycetes</taxon>
        <taxon>Streptosporangiales</taxon>
        <taxon>Nocardiopsidaceae</taxon>
        <taxon>Nocardiopsis</taxon>
    </lineage>
</organism>
<dbReference type="SUPFAM" id="SSF48452">
    <property type="entry name" value="TPR-like"/>
    <property type="match status" value="1"/>
</dbReference>
<comment type="caution">
    <text evidence="9">The sequence shown here is derived from an EMBL/GenBank/DDBJ whole genome shotgun (WGS) entry which is preliminary data.</text>
</comment>
<comment type="subcellular location">
    <subcellularLocation>
        <location evidence="1">Cell membrane</location>
        <topology evidence="1">Multi-pass membrane protein</topology>
    </subcellularLocation>
</comment>
<proteinExistence type="predicted"/>
<dbReference type="RefSeq" id="WP_184394522.1">
    <property type="nucleotide sequence ID" value="NZ_BAAAJD010000061.1"/>
</dbReference>
<keyword evidence="2" id="KW-1003">Cell membrane</keyword>
<evidence type="ECO:0000256" key="4">
    <source>
        <dbReference type="ARBA" id="ARBA00022989"/>
    </source>
</evidence>
<feature type="transmembrane region" description="Helical" evidence="7">
    <location>
        <begin position="234"/>
        <end position="254"/>
    </location>
</feature>
<evidence type="ECO:0000256" key="7">
    <source>
        <dbReference type="SAM" id="Phobius"/>
    </source>
</evidence>
<dbReference type="PROSITE" id="PS50005">
    <property type="entry name" value="TPR"/>
    <property type="match status" value="1"/>
</dbReference>